<dbReference type="InterPro" id="IPR014871">
    <property type="entry name" value="dUTPase/dCTP_pyrophosphatase"/>
</dbReference>
<sequence>MNWEPFYSMQHQLDAHIASAHDLEGVNVVDHKIVALLVEISELANETRCFKFWSTKPASEKDVVLEEYVDGLHFILSLGLDLGFRYQTSPLNEVTNETQAFLSIFTTVENFKRKKDKASYTELFTAFLSLGKILGFQEEELQEAYKRKNEVNFQRQDEGY</sequence>
<gene>
    <name evidence="1" type="ORF">MUO14_03740</name>
</gene>
<dbReference type="EMBL" id="CP095074">
    <property type="protein sequence ID" value="UOQ94092.1"/>
    <property type="molecule type" value="Genomic_DNA"/>
</dbReference>
<dbReference type="SUPFAM" id="SSF101386">
    <property type="entry name" value="all-alpha NTP pyrophosphatases"/>
    <property type="match status" value="1"/>
</dbReference>
<protein>
    <submittedName>
        <fullName evidence="1">dUTP diphosphatase</fullName>
    </submittedName>
</protein>
<organism evidence="1 2">
    <name type="scientific">Halobacillus shinanisalinarum</name>
    <dbReference type="NCBI Taxonomy" id="2932258"/>
    <lineage>
        <taxon>Bacteria</taxon>
        <taxon>Bacillati</taxon>
        <taxon>Bacillota</taxon>
        <taxon>Bacilli</taxon>
        <taxon>Bacillales</taxon>
        <taxon>Bacillaceae</taxon>
        <taxon>Halobacillus</taxon>
    </lineage>
</organism>
<keyword evidence="2" id="KW-1185">Reference proteome</keyword>
<dbReference type="RefSeq" id="WP_244753701.1">
    <property type="nucleotide sequence ID" value="NZ_CP095074.1"/>
</dbReference>
<evidence type="ECO:0000313" key="1">
    <source>
        <dbReference type="EMBL" id="UOQ94092.1"/>
    </source>
</evidence>
<dbReference type="CDD" id="cd11527">
    <property type="entry name" value="NTP-PPase_dUTPase"/>
    <property type="match status" value="1"/>
</dbReference>
<dbReference type="Proteomes" id="UP000831880">
    <property type="component" value="Chromosome"/>
</dbReference>
<dbReference type="Pfam" id="PF08761">
    <property type="entry name" value="dUTPase_2"/>
    <property type="match status" value="1"/>
</dbReference>
<accession>A0ABY4H0W1</accession>
<dbReference type="Gene3D" id="1.10.4010.10">
    <property type="entry name" value="Type II deoxyuridine triphosphatase"/>
    <property type="match status" value="1"/>
</dbReference>
<reference evidence="1 2" key="1">
    <citation type="submission" date="2022-04" db="EMBL/GenBank/DDBJ databases">
        <title>Halobacillus sp. isolated from saltern.</title>
        <authorList>
            <person name="Won M."/>
            <person name="Lee C.-M."/>
            <person name="Woen H.-Y."/>
            <person name="Kwon S.-W."/>
        </authorList>
    </citation>
    <scope>NUCLEOTIDE SEQUENCE [LARGE SCALE GENOMIC DNA]</scope>
    <source>
        <strain evidence="1 2">SSTM10-2</strain>
    </source>
</reference>
<dbReference type="PIRSF" id="PIRSF030140">
    <property type="entry name" value="UCP030140"/>
    <property type="match status" value="1"/>
</dbReference>
<name>A0ABY4H0W1_9BACI</name>
<dbReference type="InterPro" id="IPR016947">
    <property type="entry name" value="UCP030140"/>
</dbReference>
<proteinExistence type="predicted"/>
<evidence type="ECO:0000313" key="2">
    <source>
        <dbReference type="Proteomes" id="UP000831880"/>
    </source>
</evidence>